<organism evidence="15 16">
    <name type="scientific">Aquamicrobium terrae</name>
    <dbReference type="NCBI Taxonomy" id="1324945"/>
    <lineage>
        <taxon>Bacteria</taxon>
        <taxon>Pseudomonadati</taxon>
        <taxon>Pseudomonadota</taxon>
        <taxon>Alphaproteobacteria</taxon>
        <taxon>Hyphomicrobiales</taxon>
        <taxon>Phyllobacteriaceae</taxon>
        <taxon>Aquamicrobium</taxon>
    </lineage>
</organism>
<evidence type="ECO:0000256" key="3">
    <source>
        <dbReference type="ARBA" id="ARBA00022452"/>
    </source>
</evidence>
<comment type="subcellular location">
    <subcellularLocation>
        <location evidence="1 10">Cell outer membrane</location>
        <topology evidence="1 10">Multi-pass membrane protein</topology>
    </subcellularLocation>
</comment>
<dbReference type="PANTHER" id="PTHR30069">
    <property type="entry name" value="TONB-DEPENDENT OUTER MEMBRANE RECEPTOR"/>
    <property type="match status" value="1"/>
</dbReference>
<keyword evidence="8 15" id="KW-0675">Receptor</keyword>
<evidence type="ECO:0000256" key="11">
    <source>
        <dbReference type="RuleBase" id="RU003357"/>
    </source>
</evidence>
<evidence type="ECO:0000259" key="14">
    <source>
        <dbReference type="Pfam" id="PF07715"/>
    </source>
</evidence>
<dbReference type="Proteomes" id="UP001549076">
    <property type="component" value="Unassembled WGS sequence"/>
</dbReference>
<keyword evidence="2 10" id="KW-0813">Transport</keyword>
<feature type="domain" description="TonB-dependent receptor plug" evidence="14">
    <location>
        <begin position="68"/>
        <end position="170"/>
    </location>
</feature>
<proteinExistence type="inferred from homology"/>
<feature type="domain" description="TonB-dependent receptor-like beta-barrel" evidence="13">
    <location>
        <begin position="266"/>
        <end position="709"/>
    </location>
</feature>
<keyword evidence="3 10" id="KW-1134">Transmembrane beta strand</keyword>
<dbReference type="Pfam" id="PF00593">
    <property type="entry name" value="TonB_dep_Rec_b-barrel"/>
    <property type="match status" value="1"/>
</dbReference>
<evidence type="ECO:0000256" key="1">
    <source>
        <dbReference type="ARBA" id="ARBA00004571"/>
    </source>
</evidence>
<dbReference type="InterPro" id="IPR000531">
    <property type="entry name" value="Beta-barrel_TonB"/>
</dbReference>
<comment type="similarity">
    <text evidence="10 11">Belongs to the TonB-dependent receptor family.</text>
</comment>
<evidence type="ECO:0000313" key="15">
    <source>
        <dbReference type="EMBL" id="MET3790820.1"/>
    </source>
</evidence>
<evidence type="ECO:0000313" key="16">
    <source>
        <dbReference type="Proteomes" id="UP001549076"/>
    </source>
</evidence>
<evidence type="ECO:0000256" key="6">
    <source>
        <dbReference type="ARBA" id="ARBA00023077"/>
    </source>
</evidence>
<evidence type="ECO:0000256" key="5">
    <source>
        <dbReference type="ARBA" id="ARBA00022729"/>
    </source>
</evidence>
<evidence type="ECO:0000259" key="13">
    <source>
        <dbReference type="Pfam" id="PF00593"/>
    </source>
</evidence>
<dbReference type="InterPro" id="IPR036942">
    <property type="entry name" value="Beta-barrel_TonB_sf"/>
</dbReference>
<dbReference type="InterPro" id="IPR039426">
    <property type="entry name" value="TonB-dep_rcpt-like"/>
</dbReference>
<evidence type="ECO:0000256" key="7">
    <source>
        <dbReference type="ARBA" id="ARBA00023136"/>
    </source>
</evidence>
<dbReference type="InterPro" id="IPR037066">
    <property type="entry name" value="Plug_dom_sf"/>
</dbReference>
<keyword evidence="6 11" id="KW-0798">TonB box</keyword>
<evidence type="ECO:0000256" key="4">
    <source>
        <dbReference type="ARBA" id="ARBA00022692"/>
    </source>
</evidence>
<keyword evidence="9 10" id="KW-0998">Cell outer membrane</keyword>
<name>A0ABV2MVI3_9HYPH</name>
<gene>
    <name evidence="15" type="ORF">ABID37_001011</name>
</gene>
<dbReference type="SUPFAM" id="SSF56935">
    <property type="entry name" value="Porins"/>
    <property type="match status" value="1"/>
</dbReference>
<comment type="caution">
    <text evidence="15">The sequence shown here is derived from an EMBL/GenBank/DDBJ whole genome shotgun (WGS) entry which is preliminary data.</text>
</comment>
<dbReference type="InterPro" id="IPR012910">
    <property type="entry name" value="Plug_dom"/>
</dbReference>
<dbReference type="Pfam" id="PF07715">
    <property type="entry name" value="Plug"/>
    <property type="match status" value="1"/>
</dbReference>
<keyword evidence="5 12" id="KW-0732">Signal</keyword>
<keyword evidence="16" id="KW-1185">Reference proteome</keyword>
<dbReference type="CDD" id="cd01347">
    <property type="entry name" value="ligand_gated_channel"/>
    <property type="match status" value="1"/>
</dbReference>
<dbReference type="EMBL" id="JBEPML010000002">
    <property type="protein sequence ID" value="MET3790820.1"/>
    <property type="molecule type" value="Genomic_DNA"/>
</dbReference>
<sequence>MGVALTALATVMSAQQALAQTDESEIAEVQSNEKDKKPRARKADEDVFVLGRITVYGDQQVGGTSGQAVSQSVVSSEDVRTQNRNTLDDALRTVPGVEVSNSGGQRNERMIYVRGFDRWQVPLSIDGVRIYLPADNRIDVGRFLTPDLAEIQVHKGYVSVLDGPGGMGGAINLVTRKPTRELEGEVRAGFELGNTGKLSGYTLFGSVGTKQEMFYLQASGAVRDSDGWFLSRNYNPVPPPGGGDPVQGPGRRDFSQVEDWRINLKAGLTPNATDEYVVSYTHQEGSKGAPYHIRDNVRGITPNGGWQNNWTWPYWNVSSASFNSHTAIGDASYVKTKTYYNTFDNLLSAFDDVNFDSQSVRGFDSYYKDYAYGFSVEGGTELIPMNTLKTALHYRRDAHRNTDHEWPGRTTGVPAGWTGWEPTVQRSEDTWSVAAENTFHATETLDLVAGLSYDTQKTIRAEFYTPPNPPGGGSPGGTIDSASLTSMDAFNWQGATIWRATPDLELHASLSARTRFPNLFERYSTRFGTNIPNPGLEAERAYNYEIGGTATVLDGDARIGGAVFYSDVSNAIISVSGLSCAPIGGGGVNCTQAQNVGKAQYYGFEVSGEWDVLPELTLGGNYTLLKSELKNPASPNLRPEGRPEHVAYLYAHWRPIEKLTISPGLELSSGRWSSIGGGNYRKLPGFGLANLNVEYAINEQTSITAGVRNMLDKHYEMRDGFPEPGRTFYLNSRITF</sequence>
<evidence type="ECO:0000256" key="12">
    <source>
        <dbReference type="SAM" id="SignalP"/>
    </source>
</evidence>
<evidence type="ECO:0000256" key="9">
    <source>
        <dbReference type="ARBA" id="ARBA00023237"/>
    </source>
</evidence>
<dbReference type="Gene3D" id="2.40.170.20">
    <property type="entry name" value="TonB-dependent receptor, beta-barrel domain"/>
    <property type="match status" value="1"/>
</dbReference>
<feature type="signal peptide" evidence="12">
    <location>
        <begin position="1"/>
        <end position="19"/>
    </location>
</feature>
<evidence type="ECO:0000256" key="8">
    <source>
        <dbReference type="ARBA" id="ARBA00023170"/>
    </source>
</evidence>
<feature type="chain" id="PRO_5045611081" evidence="12">
    <location>
        <begin position="20"/>
        <end position="736"/>
    </location>
</feature>
<dbReference type="PROSITE" id="PS52016">
    <property type="entry name" value="TONB_DEPENDENT_REC_3"/>
    <property type="match status" value="1"/>
</dbReference>
<accession>A0ABV2MVI3</accession>
<dbReference type="PANTHER" id="PTHR30069:SF29">
    <property type="entry name" value="HEMOGLOBIN AND HEMOGLOBIN-HAPTOGLOBIN-BINDING PROTEIN 1-RELATED"/>
    <property type="match status" value="1"/>
</dbReference>
<keyword evidence="4 10" id="KW-0812">Transmembrane</keyword>
<evidence type="ECO:0000256" key="10">
    <source>
        <dbReference type="PROSITE-ProRule" id="PRU01360"/>
    </source>
</evidence>
<dbReference type="Gene3D" id="2.170.130.10">
    <property type="entry name" value="TonB-dependent receptor, plug domain"/>
    <property type="match status" value="1"/>
</dbReference>
<protein>
    <submittedName>
        <fullName evidence="15">Iron complex outermembrane receptor protein</fullName>
    </submittedName>
</protein>
<evidence type="ECO:0000256" key="2">
    <source>
        <dbReference type="ARBA" id="ARBA00022448"/>
    </source>
</evidence>
<dbReference type="RefSeq" id="WP_354193019.1">
    <property type="nucleotide sequence ID" value="NZ_JBEPML010000002.1"/>
</dbReference>
<reference evidence="15 16" key="1">
    <citation type="submission" date="2024-06" db="EMBL/GenBank/DDBJ databases">
        <title>Genomic Encyclopedia of Type Strains, Phase IV (KMG-IV): sequencing the most valuable type-strain genomes for metagenomic binning, comparative biology and taxonomic classification.</title>
        <authorList>
            <person name="Goeker M."/>
        </authorList>
    </citation>
    <scope>NUCLEOTIDE SEQUENCE [LARGE SCALE GENOMIC DNA]</scope>
    <source>
        <strain evidence="15 16">DSM 27865</strain>
    </source>
</reference>
<keyword evidence="7 10" id="KW-0472">Membrane</keyword>